<dbReference type="InterPro" id="IPR018247">
    <property type="entry name" value="EF_Hand_1_Ca_BS"/>
</dbReference>
<organism evidence="4 5">
    <name type="scientific">Bemisia tabaci</name>
    <name type="common">Sweetpotato whitefly</name>
    <name type="synonym">Aleurodes tabaci</name>
    <dbReference type="NCBI Taxonomy" id="7038"/>
    <lineage>
        <taxon>Eukaryota</taxon>
        <taxon>Metazoa</taxon>
        <taxon>Ecdysozoa</taxon>
        <taxon>Arthropoda</taxon>
        <taxon>Hexapoda</taxon>
        <taxon>Insecta</taxon>
        <taxon>Pterygota</taxon>
        <taxon>Neoptera</taxon>
        <taxon>Paraneoptera</taxon>
        <taxon>Hemiptera</taxon>
        <taxon>Sternorrhyncha</taxon>
        <taxon>Aleyrodoidea</taxon>
        <taxon>Aleyrodidae</taxon>
        <taxon>Aleyrodinae</taxon>
        <taxon>Bemisia</taxon>
    </lineage>
</organism>
<dbReference type="PROSITE" id="PS00018">
    <property type="entry name" value="EF_HAND_1"/>
    <property type="match status" value="1"/>
</dbReference>
<evidence type="ECO:0000256" key="2">
    <source>
        <dbReference type="SAM" id="MobiDB-lite"/>
    </source>
</evidence>
<keyword evidence="1" id="KW-0106">Calcium</keyword>
<feature type="domain" description="EF-hand" evidence="3">
    <location>
        <begin position="93"/>
        <end position="128"/>
    </location>
</feature>
<dbReference type="GO" id="GO:0005509">
    <property type="term" value="F:calcium ion binding"/>
    <property type="evidence" value="ECO:0007669"/>
    <property type="project" value="InterPro"/>
</dbReference>
<evidence type="ECO:0000256" key="1">
    <source>
        <dbReference type="ARBA" id="ARBA00022837"/>
    </source>
</evidence>
<dbReference type="EMBL" id="OU963871">
    <property type="protein sequence ID" value="CAH0383440.1"/>
    <property type="molecule type" value="Genomic_DNA"/>
</dbReference>
<dbReference type="InterPro" id="IPR002048">
    <property type="entry name" value="EF_hand_dom"/>
</dbReference>
<feature type="region of interest" description="Disordered" evidence="2">
    <location>
        <begin position="1"/>
        <end position="24"/>
    </location>
</feature>
<dbReference type="Pfam" id="PF13499">
    <property type="entry name" value="EF-hand_7"/>
    <property type="match status" value="2"/>
</dbReference>
<evidence type="ECO:0000313" key="4">
    <source>
        <dbReference type="EMBL" id="CAH0383440.1"/>
    </source>
</evidence>
<keyword evidence="5" id="KW-1185">Reference proteome</keyword>
<dbReference type="FunFam" id="1.10.238.10:FF:000028">
    <property type="entry name" value="Putative calcium-binding mitochondrial carrier protein scamc-2"/>
    <property type="match status" value="1"/>
</dbReference>
<sequence length="243" mass="28212">MGNGVKNSIDPDPVTGHPPHYFHEMPHEDEERLEKLFNSLDLDGKGKIDIHDLSEALKKAGLHHGYAEKFLRHSDTNKSGDISLAEFIHYVKEHEKNLRLGFSHLDKNRDGKIDLEELVKAFSELGVEIDHNEARKLLQRMDKDGSLEISFNEWRDYLLYAPTTDIRDLINYWRHSTPNSLASCALCFVYPSECIHKRVHFDLGRTVGWESVIWVNYYMIEVDSTITPSSLKFFESRVCLLRR</sequence>
<dbReference type="Proteomes" id="UP001152759">
    <property type="component" value="Chromosome 10"/>
</dbReference>
<evidence type="ECO:0000259" key="3">
    <source>
        <dbReference type="PROSITE" id="PS50222"/>
    </source>
</evidence>
<dbReference type="InterPro" id="IPR011992">
    <property type="entry name" value="EF-hand-dom_pair"/>
</dbReference>
<accession>A0A9P0A3Y0</accession>
<dbReference type="SMART" id="SM00054">
    <property type="entry name" value="EFh"/>
    <property type="match status" value="4"/>
</dbReference>
<dbReference type="AlphaFoldDB" id="A0A9P0A3Y0"/>
<name>A0A9P0A3Y0_BEMTA</name>
<dbReference type="SUPFAM" id="SSF47473">
    <property type="entry name" value="EF-hand"/>
    <property type="match status" value="1"/>
</dbReference>
<feature type="domain" description="EF-hand" evidence="3">
    <location>
        <begin position="28"/>
        <end position="63"/>
    </location>
</feature>
<feature type="domain" description="EF-hand" evidence="3">
    <location>
        <begin position="129"/>
        <end position="164"/>
    </location>
</feature>
<dbReference type="FunFam" id="1.10.238.10:FF:000320">
    <property type="entry name" value="Uncharacterized protein, isoform B"/>
    <property type="match status" value="1"/>
</dbReference>
<evidence type="ECO:0000313" key="5">
    <source>
        <dbReference type="Proteomes" id="UP001152759"/>
    </source>
</evidence>
<dbReference type="PANTHER" id="PTHR23064">
    <property type="entry name" value="TROPONIN"/>
    <property type="match status" value="1"/>
</dbReference>
<gene>
    <name evidence="4" type="ORF">BEMITA_LOCUS2891</name>
</gene>
<reference evidence="4" key="1">
    <citation type="submission" date="2021-12" db="EMBL/GenBank/DDBJ databases">
        <authorList>
            <person name="King R."/>
        </authorList>
    </citation>
    <scope>NUCLEOTIDE SEQUENCE</scope>
</reference>
<protein>
    <recommendedName>
        <fullName evidence="3">EF-hand domain-containing protein</fullName>
    </recommendedName>
</protein>
<dbReference type="Gene3D" id="1.10.238.10">
    <property type="entry name" value="EF-hand"/>
    <property type="match status" value="2"/>
</dbReference>
<dbReference type="InterPro" id="IPR052591">
    <property type="entry name" value="CML21-like"/>
</dbReference>
<proteinExistence type="predicted"/>
<dbReference type="PROSITE" id="PS50222">
    <property type="entry name" value="EF_HAND_2"/>
    <property type="match status" value="3"/>
</dbReference>